<dbReference type="PANTHER" id="PTHR43016">
    <property type="entry name" value="PRESEQUENCE PROTEASE"/>
    <property type="match status" value="1"/>
</dbReference>
<keyword evidence="5" id="KW-0479">Metal-binding</keyword>
<proteinExistence type="inferred from homology"/>
<dbReference type="GO" id="GO:0046872">
    <property type="term" value="F:metal ion binding"/>
    <property type="evidence" value="ECO:0007669"/>
    <property type="project" value="UniProtKB-KW"/>
</dbReference>
<reference evidence="12" key="1">
    <citation type="journal article" date="2006" name="Proc. Natl. Acad. Sci. U.S.A.">
        <title>Genome analysis of the smallest free-living eukaryote Ostreococcus tauri unveils many unique features.</title>
        <authorList>
            <person name="Derelle E."/>
            <person name="Ferraz C."/>
            <person name="Rombauts S."/>
            <person name="Rouze P."/>
            <person name="Worden A.Z."/>
            <person name="Robbens S."/>
            <person name="Partensky F."/>
            <person name="Degroeve S."/>
            <person name="Echeynie S."/>
            <person name="Cooke R."/>
            <person name="Saeys Y."/>
            <person name="Wuyts J."/>
            <person name="Jabbari K."/>
            <person name="Bowler C."/>
            <person name="Panaud O."/>
            <person name="Piegu B."/>
            <person name="Ball S.G."/>
            <person name="Ral J.-P."/>
            <person name="Bouget F.-Y."/>
            <person name="Piganeau G."/>
            <person name="De Baets B."/>
            <person name="Picard A."/>
            <person name="Delseny M."/>
            <person name="Demaille J."/>
            <person name="Van de Peer Y."/>
            <person name="Moreau H."/>
        </authorList>
    </citation>
    <scope>NUCLEOTIDE SEQUENCE [LARGE SCALE GENOMIC DNA]</scope>
    <source>
        <strain evidence="12">OTTH 0595 / CCAP 157/2 / RCC745</strain>
    </source>
</reference>
<dbReference type="InterPro" id="IPR013578">
    <property type="entry name" value="Peptidase_M16C_assoc"/>
</dbReference>
<evidence type="ECO:0000256" key="9">
    <source>
        <dbReference type="ARBA" id="ARBA00023128"/>
    </source>
</evidence>
<evidence type="ECO:0000256" key="6">
    <source>
        <dbReference type="ARBA" id="ARBA00022801"/>
    </source>
</evidence>
<dbReference type="FunCoup" id="A0A090MBA6">
    <property type="interactions" value="2148"/>
</dbReference>
<dbReference type="InterPro" id="IPR011249">
    <property type="entry name" value="Metalloenz_LuxS/M16"/>
</dbReference>
<evidence type="ECO:0000256" key="2">
    <source>
        <dbReference type="ARBA" id="ARBA00004173"/>
    </source>
</evidence>
<reference evidence="11 12" key="2">
    <citation type="journal article" date="2014" name="BMC Genomics">
        <title>An improved genome of the model marine alga Ostreococcus tauri unfolds by assessing Illumina de novo assemblies.</title>
        <authorList>
            <person name="Blanc-Mathieu R."/>
            <person name="Verhelst B."/>
            <person name="Derelle E."/>
            <person name="Rombauts S."/>
            <person name="Bouget F.Y."/>
            <person name="Carre I."/>
            <person name="Chateau A."/>
            <person name="Eyre-Walker A."/>
            <person name="Grimsley N."/>
            <person name="Moreau H."/>
            <person name="Piegu B."/>
            <person name="Rivals E."/>
            <person name="Schackwitz W."/>
            <person name="Van de Peer Y."/>
            <person name="Piganeau G."/>
        </authorList>
    </citation>
    <scope>NUCLEOTIDE SEQUENCE [LARGE SCALE GENOMIC DNA]</scope>
    <source>
        <strain evidence="12">OTTH 0595 / CCAP 157/2 / RCC745</strain>
    </source>
</reference>
<dbReference type="EMBL" id="CAID01000013">
    <property type="protein sequence ID" value="CEG00022.1"/>
    <property type="molecule type" value="Genomic_DNA"/>
</dbReference>
<dbReference type="PANTHER" id="PTHR43016:SF13">
    <property type="entry name" value="PRESEQUENCE PROTEASE, MITOCHONDRIAL"/>
    <property type="match status" value="1"/>
</dbReference>
<evidence type="ECO:0000313" key="12">
    <source>
        <dbReference type="Proteomes" id="UP000009170"/>
    </source>
</evidence>
<organism evidence="11 12">
    <name type="scientific">Ostreococcus tauri</name>
    <name type="common">Marine green alga</name>
    <dbReference type="NCBI Taxonomy" id="70448"/>
    <lineage>
        <taxon>Eukaryota</taxon>
        <taxon>Viridiplantae</taxon>
        <taxon>Chlorophyta</taxon>
        <taxon>Mamiellophyceae</taxon>
        <taxon>Mamiellales</taxon>
        <taxon>Bathycoccaceae</taxon>
        <taxon>Ostreococcus</taxon>
    </lineage>
</organism>
<keyword evidence="7" id="KW-0862">Zinc</keyword>
<dbReference type="GO" id="GO:0004222">
    <property type="term" value="F:metalloendopeptidase activity"/>
    <property type="evidence" value="ECO:0007669"/>
    <property type="project" value="TreeGrafter"/>
</dbReference>
<evidence type="ECO:0000256" key="4">
    <source>
        <dbReference type="ARBA" id="ARBA00022670"/>
    </source>
</evidence>
<keyword evidence="9" id="KW-0496">Mitochondrion</keyword>
<dbReference type="RefSeq" id="XP_022840157.1">
    <property type="nucleotide sequence ID" value="XM_022982655.1"/>
</dbReference>
<keyword evidence="4" id="KW-0645">Protease</keyword>
<dbReference type="SMART" id="SM01264">
    <property type="entry name" value="M16C_associated"/>
    <property type="match status" value="1"/>
</dbReference>
<evidence type="ECO:0000256" key="3">
    <source>
        <dbReference type="ARBA" id="ARBA00007575"/>
    </source>
</evidence>
<comment type="cofactor">
    <cofactor evidence="1">
        <name>Zn(2+)</name>
        <dbReference type="ChEBI" id="CHEBI:29105"/>
    </cofactor>
</comment>
<dbReference type="AlphaFoldDB" id="A0A090MBA6"/>
<evidence type="ECO:0000256" key="8">
    <source>
        <dbReference type="ARBA" id="ARBA00023049"/>
    </source>
</evidence>
<dbReference type="FunFam" id="3.30.830.10:FF:000034">
    <property type="entry name" value="presequence protease 1, chloroplastic/mitochondrial"/>
    <property type="match status" value="1"/>
</dbReference>
<keyword evidence="12" id="KW-1185">Reference proteome</keyword>
<keyword evidence="8" id="KW-0482">Metalloprotease</keyword>
<dbReference type="Pfam" id="PF00675">
    <property type="entry name" value="Peptidase_M16"/>
    <property type="match status" value="1"/>
</dbReference>
<dbReference type="GO" id="GO:0005739">
    <property type="term" value="C:mitochondrion"/>
    <property type="evidence" value="ECO:0007669"/>
    <property type="project" value="UniProtKB-SubCell"/>
</dbReference>
<dbReference type="InterPro" id="IPR055130">
    <property type="entry name" value="PreP_C"/>
</dbReference>
<dbReference type="Pfam" id="PF05193">
    <property type="entry name" value="Peptidase_M16_C"/>
    <property type="match status" value="1"/>
</dbReference>
<dbReference type="Gene3D" id="3.30.830.10">
    <property type="entry name" value="Metalloenzyme, LuxS/M16 peptidase-like"/>
    <property type="match status" value="4"/>
</dbReference>
<dbReference type="MEROPS" id="M16.012"/>
<dbReference type="InParanoid" id="A0A090MBA6"/>
<feature type="domain" description="Peptidase M16C associated" evidence="10">
    <location>
        <begin position="539"/>
        <end position="788"/>
    </location>
</feature>
<dbReference type="Pfam" id="PF22516">
    <property type="entry name" value="PreP_C"/>
    <property type="match status" value="1"/>
</dbReference>
<keyword evidence="6" id="KW-0378">Hydrolase</keyword>
<evidence type="ECO:0000256" key="1">
    <source>
        <dbReference type="ARBA" id="ARBA00001947"/>
    </source>
</evidence>
<dbReference type="Pfam" id="PF08367">
    <property type="entry name" value="M16C_assoc"/>
    <property type="match status" value="1"/>
</dbReference>
<comment type="subcellular location">
    <subcellularLocation>
        <location evidence="2">Mitochondrion</location>
    </subcellularLocation>
</comment>
<accession>A0A090MBA6</accession>
<dbReference type="SUPFAM" id="SSF63411">
    <property type="entry name" value="LuxS/MPP-like metallohydrolase"/>
    <property type="match status" value="4"/>
</dbReference>
<evidence type="ECO:0000256" key="5">
    <source>
        <dbReference type="ARBA" id="ARBA00022723"/>
    </source>
</evidence>
<gene>
    <name evidence="11" type="ORF">OT_ostta13g00360</name>
</gene>
<dbReference type="STRING" id="70448.A0A090MBA6"/>
<sequence length="1055" mass="116232">MATRGVMPPSRTIGRVGARATRAGRDRTVGSVANARARTTRARDGVWTRARAGGGAAAARASAAADPAKTASAFATMRAPVNSHGFELVREDYISEYDAKAFLFRHAKTGAEVMSLSNEDENKTFGVTFRTPPSNSTGIPHILEHSVLCGSRKYPIKEPFVELIKGSLNTFLNAMTWPDKTAYPVASCNLQDFRNLTDVYLDAVFHPRCITNEKTFEQEGWHYELDDANAPMTFKGVVFNEMKGVYSSPDSVLARECQQALFPDNTYGVDSGGDPTVIPELTFEEFKDFHAKYYHPSNARMWFYGDDDVEERLKILASFLDEFDRREVDSSIGTQKFFSAPKRVVKTYTTGEGEDAQKSFVQVNWLLSEEPFDPETGLAVGFLDHLLMGSASAPLRLALEESGLGEAIVGYGLEDELRQPTYALGLRGVAQEDIPKVEKLIHDTIAEIANEGFSQSAIDAAINSIEFSLRENNTGRFPRGLSLMFRSMSTWLYEGDPFEPLRFEEPLAKLKARIASEDVFRPLMRKMLIENTHQVTVELNPDSTLAEKEAAEEQAKLDAKRASMSPEDIEAMVQATKELKELQETPDSPEALACVPTLALSDIPKEAKGIPTDISSVGATKVLTHDLFTNDILYAEHLLDMKTVPVHLLPLLPLWTRALGRMGTATKSFVEFDQLISAQTGGISVTPFTSGMRGSDEMQAFMVVRGKATSDKVGVLHELMTELMLEAKFDDKNIFKQLVLETRAAMESRVQGSGHGVAAGRLDAQDSVAGWVSEQMNGLAQLDYLRELTKRVDSDWAGVLADLQTISACLNNRAGSITNLTADAKTLDLAMPSVEAFLNSLPAKGAGSPQQWNTINPKQNEILTVPTQVNYVGKGANLYKAGYELHGSSYVINKLLGTTWLWDRVRVSGGAYGGFSDFDSHSGMFTYLSYRDPNLLKTLDNYDATVDFLRKLEIGKEELTKSIIGTIGDVDSYQLPDSKGYTALMRHLLNVTDEERQERRDQILGTTQKDFRDFADALEAVRGPNATSVTVASPEAAKAAVAERPELNFVVKNVM</sequence>
<evidence type="ECO:0000259" key="10">
    <source>
        <dbReference type="SMART" id="SM01264"/>
    </source>
</evidence>
<dbReference type="GO" id="GO:0016485">
    <property type="term" value="P:protein processing"/>
    <property type="evidence" value="ECO:0007669"/>
    <property type="project" value="TreeGrafter"/>
</dbReference>
<dbReference type="GeneID" id="9835688"/>
<evidence type="ECO:0000313" key="11">
    <source>
        <dbReference type="EMBL" id="CEG00022.1"/>
    </source>
</evidence>
<dbReference type="FunFam" id="3.30.830.10:FF:000009">
    <property type="entry name" value="Presequence protease, mitochondrial"/>
    <property type="match status" value="1"/>
</dbReference>
<name>A0A090MBA6_OSTTA</name>
<dbReference type="InterPro" id="IPR007863">
    <property type="entry name" value="Peptidase_M16_C"/>
</dbReference>
<dbReference type="InterPro" id="IPR011765">
    <property type="entry name" value="Pept_M16_N"/>
</dbReference>
<comment type="caution">
    <text evidence="11">The sequence shown here is derived from an EMBL/GenBank/DDBJ whole genome shotgun (WGS) entry which is preliminary data.</text>
</comment>
<dbReference type="KEGG" id="ota:OT_ostta13g00360"/>
<dbReference type="OrthoDB" id="10250783at2759"/>
<comment type="similarity">
    <text evidence="3">Belongs to the peptidase M16 family. PreP subfamily.</text>
</comment>
<dbReference type="Proteomes" id="UP000009170">
    <property type="component" value="Unassembled WGS sequence"/>
</dbReference>
<evidence type="ECO:0000256" key="7">
    <source>
        <dbReference type="ARBA" id="ARBA00022833"/>
    </source>
</evidence>
<protein>
    <submittedName>
        <fullName evidence="11">Metalloenzyme, LuxS/M16 peptidase-like</fullName>
    </submittedName>
</protein>